<organism evidence="8 9">
    <name type="scientific">Mucisphaera calidilacus</name>
    <dbReference type="NCBI Taxonomy" id="2527982"/>
    <lineage>
        <taxon>Bacteria</taxon>
        <taxon>Pseudomonadati</taxon>
        <taxon>Planctomycetota</taxon>
        <taxon>Phycisphaerae</taxon>
        <taxon>Phycisphaerales</taxon>
        <taxon>Phycisphaeraceae</taxon>
        <taxon>Mucisphaera</taxon>
    </lineage>
</organism>
<feature type="domain" description="Calcineurin-like phosphoesterase" evidence="7">
    <location>
        <begin position="7"/>
        <end position="205"/>
    </location>
</feature>
<dbReference type="RefSeq" id="WP_145446156.1">
    <property type="nucleotide sequence ID" value="NZ_CP036280.1"/>
</dbReference>
<proteinExistence type="predicted"/>
<dbReference type="PANTHER" id="PTHR34990:SF2">
    <property type="entry name" value="BLL8164 PROTEIN"/>
    <property type="match status" value="1"/>
</dbReference>
<keyword evidence="1" id="KW-1003">Cell membrane</keyword>
<dbReference type="PANTHER" id="PTHR34990">
    <property type="entry name" value="UDP-2,3-DIACYLGLUCOSAMINE HYDROLASE-RELATED"/>
    <property type="match status" value="1"/>
</dbReference>
<dbReference type="EMBL" id="CP036280">
    <property type="protein sequence ID" value="QDU71965.1"/>
    <property type="molecule type" value="Genomic_DNA"/>
</dbReference>
<evidence type="ECO:0000313" key="9">
    <source>
        <dbReference type="Proteomes" id="UP000320386"/>
    </source>
</evidence>
<keyword evidence="2" id="KW-0997">Cell inner membrane</keyword>
<dbReference type="KEGG" id="mcad:Pan265_18240"/>
<dbReference type="InterPro" id="IPR004843">
    <property type="entry name" value="Calcineurin-like_PHP"/>
</dbReference>
<dbReference type="InterPro" id="IPR029052">
    <property type="entry name" value="Metallo-depent_PP-like"/>
</dbReference>
<dbReference type="GO" id="GO:0008758">
    <property type="term" value="F:UDP-2,3-diacylglucosamine hydrolase activity"/>
    <property type="evidence" value="ECO:0007669"/>
    <property type="project" value="TreeGrafter"/>
</dbReference>
<keyword evidence="4" id="KW-0472">Membrane</keyword>
<feature type="compositionally biased region" description="Acidic residues" evidence="6">
    <location>
        <begin position="260"/>
        <end position="273"/>
    </location>
</feature>
<name>A0A518BYB1_9BACT</name>
<evidence type="ECO:0000256" key="6">
    <source>
        <dbReference type="SAM" id="MobiDB-lite"/>
    </source>
</evidence>
<accession>A0A518BYB1</accession>
<keyword evidence="5" id="KW-0464">Manganese</keyword>
<evidence type="ECO:0000256" key="2">
    <source>
        <dbReference type="ARBA" id="ARBA00022519"/>
    </source>
</evidence>
<reference evidence="8 9" key="1">
    <citation type="submission" date="2019-02" db="EMBL/GenBank/DDBJ databases">
        <title>Deep-cultivation of Planctomycetes and their phenomic and genomic characterization uncovers novel biology.</title>
        <authorList>
            <person name="Wiegand S."/>
            <person name="Jogler M."/>
            <person name="Boedeker C."/>
            <person name="Pinto D."/>
            <person name="Vollmers J."/>
            <person name="Rivas-Marin E."/>
            <person name="Kohn T."/>
            <person name="Peeters S.H."/>
            <person name="Heuer A."/>
            <person name="Rast P."/>
            <person name="Oberbeckmann S."/>
            <person name="Bunk B."/>
            <person name="Jeske O."/>
            <person name="Meyerdierks A."/>
            <person name="Storesund J.E."/>
            <person name="Kallscheuer N."/>
            <person name="Luecker S."/>
            <person name="Lage O.M."/>
            <person name="Pohl T."/>
            <person name="Merkel B.J."/>
            <person name="Hornburger P."/>
            <person name="Mueller R.-W."/>
            <person name="Bruemmer F."/>
            <person name="Labrenz M."/>
            <person name="Spormann A.M."/>
            <person name="Op den Camp H."/>
            <person name="Overmann J."/>
            <person name="Amann R."/>
            <person name="Jetten M.S.M."/>
            <person name="Mascher T."/>
            <person name="Medema M.H."/>
            <person name="Devos D.P."/>
            <person name="Kaster A.-K."/>
            <person name="Ovreas L."/>
            <person name="Rohde M."/>
            <person name="Galperin M.Y."/>
            <person name="Jogler C."/>
        </authorList>
    </citation>
    <scope>NUCLEOTIDE SEQUENCE [LARGE SCALE GENOMIC DNA]</scope>
    <source>
        <strain evidence="8 9">Pan265</strain>
    </source>
</reference>
<keyword evidence="3" id="KW-0479">Metal-binding</keyword>
<dbReference type="Gene3D" id="3.60.21.10">
    <property type="match status" value="1"/>
</dbReference>
<dbReference type="CDD" id="cd07398">
    <property type="entry name" value="MPP_YbbF-LpxH"/>
    <property type="match status" value="1"/>
</dbReference>
<dbReference type="OrthoDB" id="9802481at2"/>
<evidence type="ECO:0000313" key="8">
    <source>
        <dbReference type="EMBL" id="QDU71965.1"/>
    </source>
</evidence>
<keyword evidence="9" id="KW-1185">Reference proteome</keyword>
<dbReference type="Pfam" id="PF00149">
    <property type="entry name" value="Metallophos"/>
    <property type="match status" value="1"/>
</dbReference>
<evidence type="ECO:0000256" key="5">
    <source>
        <dbReference type="ARBA" id="ARBA00023211"/>
    </source>
</evidence>
<dbReference type="SUPFAM" id="SSF56300">
    <property type="entry name" value="Metallo-dependent phosphatases"/>
    <property type="match status" value="1"/>
</dbReference>
<evidence type="ECO:0000256" key="4">
    <source>
        <dbReference type="ARBA" id="ARBA00023136"/>
    </source>
</evidence>
<dbReference type="GO" id="GO:0046872">
    <property type="term" value="F:metal ion binding"/>
    <property type="evidence" value="ECO:0007669"/>
    <property type="project" value="UniProtKB-KW"/>
</dbReference>
<evidence type="ECO:0000259" key="7">
    <source>
        <dbReference type="Pfam" id="PF00149"/>
    </source>
</evidence>
<sequence>MKKLRYRTVFVSDVHLGTNGCHAKDLSRLLRRIDCQRLYLVGDIIDMWRLRQRWYWPSDHNDVIRRLLKIAGKTEVIFIPGNHDEAARQYCGLEFGGVRVEHDAIHTNADGRRLLVVHGDEFDMVVKHSPWLARLGAWAYSWLTTLNTWYNKLRSLFGLQYWSLAAYIKLKVKHACTFISSFEKTLARAAIHQGVEGVVCGHIHKAEVRTLEGVAYYNCGDWVESCTLLVEHDDGRMELIDGLKLLENLRKRKNRNAADEPAEESADENDDLGPNDGSLEPFMPSSWVADHEPAATSQN</sequence>
<gene>
    <name evidence="8" type="ORF">Pan265_18240</name>
</gene>
<dbReference type="GO" id="GO:0009245">
    <property type="term" value="P:lipid A biosynthetic process"/>
    <property type="evidence" value="ECO:0007669"/>
    <property type="project" value="TreeGrafter"/>
</dbReference>
<dbReference type="AlphaFoldDB" id="A0A518BYB1"/>
<dbReference type="InterPro" id="IPR043461">
    <property type="entry name" value="LpxH-like"/>
</dbReference>
<evidence type="ECO:0000256" key="3">
    <source>
        <dbReference type="ARBA" id="ARBA00022723"/>
    </source>
</evidence>
<dbReference type="Proteomes" id="UP000320386">
    <property type="component" value="Chromosome"/>
</dbReference>
<feature type="region of interest" description="Disordered" evidence="6">
    <location>
        <begin position="254"/>
        <end position="299"/>
    </location>
</feature>
<evidence type="ECO:0000256" key="1">
    <source>
        <dbReference type="ARBA" id="ARBA00022475"/>
    </source>
</evidence>
<protein>
    <submittedName>
        <fullName evidence="8">UDP-2,3-diacylglucosamine hydrolase</fullName>
    </submittedName>
</protein>
<dbReference type="GO" id="GO:0016020">
    <property type="term" value="C:membrane"/>
    <property type="evidence" value="ECO:0007669"/>
    <property type="project" value="GOC"/>
</dbReference>
<keyword evidence="8" id="KW-0378">Hydrolase</keyword>